<sequence>MNFIFGNCFWGICCMVRADFIFSQGRGGYTSKENTYLYYYILERMKRTYVQRDLIGMIDALQVYLFINMIFFSFEKKKELKKLKLISYVGNLISLLILEKFNFVFSSETFKNYPLR</sequence>
<accession>A0A8D9AXX9</accession>
<dbReference type="AlphaFoldDB" id="A0A8D9AXX9"/>
<evidence type="ECO:0000256" key="1">
    <source>
        <dbReference type="SAM" id="Phobius"/>
    </source>
</evidence>
<keyword evidence="1" id="KW-0812">Transmembrane</keyword>
<name>A0A8D9AXX9_9HEMI</name>
<reference evidence="2" key="1">
    <citation type="submission" date="2021-05" db="EMBL/GenBank/DDBJ databases">
        <authorList>
            <person name="Alioto T."/>
            <person name="Alioto T."/>
            <person name="Gomez Garrido J."/>
        </authorList>
    </citation>
    <scope>NUCLEOTIDE SEQUENCE</scope>
</reference>
<feature type="transmembrane region" description="Helical" evidence="1">
    <location>
        <begin position="54"/>
        <end position="73"/>
    </location>
</feature>
<protein>
    <submittedName>
        <fullName evidence="2">Uncharacterized protein</fullName>
    </submittedName>
</protein>
<evidence type="ECO:0000313" key="2">
    <source>
        <dbReference type="EMBL" id="CAG6773005.1"/>
    </source>
</evidence>
<dbReference type="EMBL" id="HBUF01589993">
    <property type="protein sequence ID" value="CAG6773005.1"/>
    <property type="molecule type" value="Transcribed_RNA"/>
</dbReference>
<proteinExistence type="predicted"/>
<keyword evidence="1" id="KW-0472">Membrane</keyword>
<organism evidence="2">
    <name type="scientific">Cacopsylla melanoneura</name>
    <dbReference type="NCBI Taxonomy" id="428564"/>
    <lineage>
        <taxon>Eukaryota</taxon>
        <taxon>Metazoa</taxon>
        <taxon>Ecdysozoa</taxon>
        <taxon>Arthropoda</taxon>
        <taxon>Hexapoda</taxon>
        <taxon>Insecta</taxon>
        <taxon>Pterygota</taxon>
        <taxon>Neoptera</taxon>
        <taxon>Paraneoptera</taxon>
        <taxon>Hemiptera</taxon>
        <taxon>Sternorrhyncha</taxon>
        <taxon>Psylloidea</taxon>
        <taxon>Psyllidae</taxon>
        <taxon>Psyllinae</taxon>
        <taxon>Cacopsylla</taxon>
    </lineage>
</organism>
<keyword evidence="1" id="KW-1133">Transmembrane helix</keyword>